<dbReference type="EMBL" id="JACATN010000002">
    <property type="protein sequence ID" value="MBT2161187.1"/>
    <property type="molecule type" value="Genomic_DNA"/>
</dbReference>
<gene>
    <name evidence="3" type="ORF">HW347_07905</name>
</gene>
<feature type="domain" description="UspA" evidence="2">
    <location>
        <begin position="3"/>
        <end position="146"/>
    </location>
</feature>
<dbReference type="InterPro" id="IPR006015">
    <property type="entry name" value="Universal_stress_UspA"/>
</dbReference>
<comment type="similarity">
    <text evidence="1">Belongs to the universal stress protein A family.</text>
</comment>
<evidence type="ECO:0000259" key="2">
    <source>
        <dbReference type="Pfam" id="PF00582"/>
    </source>
</evidence>
<keyword evidence="4" id="KW-1185">Reference proteome</keyword>
<accession>A0ABS5WCV3</accession>
<dbReference type="CDD" id="cd00293">
    <property type="entry name" value="USP-like"/>
    <property type="match status" value="1"/>
</dbReference>
<reference evidence="4" key="2">
    <citation type="submission" date="2023-07" db="EMBL/GenBank/DDBJ databases">
        <title>Zobellia barbeyronii sp. nov., a new marine flavobacterium, isolated from green and red algae.</title>
        <authorList>
            <person name="Nedashkovskaya O.I."/>
            <person name="Otstavnykh N."/>
            <person name="Zhukova N."/>
            <person name="Guzev K."/>
            <person name="Chausova V."/>
            <person name="Tekutyeva L."/>
            <person name="Mikhailov V."/>
            <person name="Isaeva M."/>
        </authorList>
    </citation>
    <scope>NUCLEOTIDE SEQUENCE [LARGE SCALE GENOMIC DNA]</scope>
    <source>
        <strain evidence="4">KMM 6746</strain>
    </source>
</reference>
<evidence type="ECO:0000313" key="3">
    <source>
        <dbReference type="EMBL" id="MBT2161187.1"/>
    </source>
</evidence>
<evidence type="ECO:0000256" key="1">
    <source>
        <dbReference type="ARBA" id="ARBA00008791"/>
    </source>
</evidence>
<evidence type="ECO:0000313" key="4">
    <source>
        <dbReference type="Proteomes" id="UP000740413"/>
    </source>
</evidence>
<dbReference type="SUPFAM" id="SSF52402">
    <property type="entry name" value="Adenine nucleotide alpha hydrolases-like"/>
    <property type="match status" value="2"/>
</dbReference>
<dbReference type="PANTHER" id="PTHR46268:SF22">
    <property type="entry name" value="SENSOR PROTEIN KDPD-RELATED"/>
    <property type="match status" value="1"/>
</dbReference>
<protein>
    <submittedName>
        <fullName evidence="3">Universal stress protein</fullName>
    </submittedName>
</protein>
<dbReference type="Pfam" id="PF00582">
    <property type="entry name" value="Usp"/>
    <property type="match status" value="1"/>
</dbReference>
<dbReference type="Proteomes" id="UP000740413">
    <property type="component" value="Unassembled WGS sequence"/>
</dbReference>
<name>A0ABS5WCV3_9FLAO</name>
<dbReference type="Gene3D" id="3.40.50.12370">
    <property type="match status" value="1"/>
</dbReference>
<dbReference type="InterPro" id="IPR006016">
    <property type="entry name" value="UspA"/>
</dbReference>
<dbReference type="PANTHER" id="PTHR46268">
    <property type="entry name" value="STRESS RESPONSE PROTEIN NHAX"/>
    <property type="match status" value="1"/>
</dbReference>
<dbReference type="RefSeq" id="WP_214611337.1">
    <property type="nucleotide sequence ID" value="NZ_JACATN010000002.1"/>
</dbReference>
<reference evidence="3 4" key="1">
    <citation type="submission" date="2020-06" db="EMBL/GenBank/DDBJ databases">
        <authorList>
            <person name="Isaeva M.P."/>
            <person name="Chernysheva N.Y."/>
        </authorList>
    </citation>
    <scope>NUCLEOTIDE SEQUENCE [LARGE SCALE GENOMIC DNA]</scope>
    <source>
        <strain evidence="3 4">KMM 6746</strain>
    </source>
</reference>
<organism evidence="3 4">
    <name type="scientific">Zobellia barbeyronii</name>
    <dbReference type="NCBI Taxonomy" id="2748009"/>
    <lineage>
        <taxon>Bacteria</taxon>
        <taxon>Pseudomonadati</taxon>
        <taxon>Bacteroidota</taxon>
        <taxon>Flavobacteriia</taxon>
        <taxon>Flavobacteriales</taxon>
        <taxon>Flavobacteriaceae</taxon>
        <taxon>Zobellia</taxon>
    </lineage>
</organism>
<proteinExistence type="inferred from homology"/>
<sequence>MLKVLLPTDFSENSRNAIDYALHFYKEVECTFYLLHTYTPTAMRIDYILGSPGQIGLGDNWLTETETEINEFRDDLELTNHNPKHHFITHIALESLVDEVLQVTIKEGVDIIVMGTQGATGAKSVFLGTKTMNVLRVAACPVLVVPKGCFYKAPKEVALVTSYKRNFSAEVLAPLRSILTRFKSSVHIMHINEEERLDFTQESNRNTLDAYLNEFDPTYHWMPNFTNKTKSIQVFLKELDIDFLTMVKYDHDFIEGIMREPVIKKVSFSVEIPFLVIPVEN</sequence>
<dbReference type="PRINTS" id="PR01438">
    <property type="entry name" value="UNVRSLSTRESS"/>
</dbReference>
<comment type="caution">
    <text evidence="3">The sequence shown here is derived from an EMBL/GenBank/DDBJ whole genome shotgun (WGS) entry which is preliminary data.</text>
</comment>